<evidence type="ECO:0000259" key="10">
    <source>
        <dbReference type="Pfam" id="PF20258"/>
    </source>
</evidence>
<organism evidence="12 13">
    <name type="scientific">Butyricimonas virosa</name>
    <dbReference type="NCBI Taxonomy" id="544645"/>
    <lineage>
        <taxon>Bacteria</taxon>
        <taxon>Pseudomonadati</taxon>
        <taxon>Bacteroidota</taxon>
        <taxon>Bacteroidia</taxon>
        <taxon>Bacteroidales</taxon>
        <taxon>Odoribacteraceae</taxon>
        <taxon>Butyricimonas</taxon>
    </lineage>
</organism>
<dbReference type="InterPro" id="IPR023382">
    <property type="entry name" value="MnmA-like_central_sf"/>
</dbReference>
<evidence type="ECO:0000256" key="7">
    <source>
        <dbReference type="ARBA" id="ARBA00023157"/>
    </source>
</evidence>
<dbReference type="InterPro" id="IPR014729">
    <property type="entry name" value="Rossmann-like_a/b/a_fold"/>
</dbReference>
<reference evidence="12 13" key="1">
    <citation type="submission" date="2018-08" db="EMBL/GenBank/DDBJ databases">
        <title>A genome reference for cultivated species of the human gut microbiota.</title>
        <authorList>
            <person name="Zou Y."/>
            <person name="Xue W."/>
            <person name="Luo G."/>
        </authorList>
    </citation>
    <scope>NUCLEOTIDE SEQUENCE [LARGE SCALE GENOMIC DNA]</scope>
    <source>
        <strain evidence="12 13">AF14-49</strain>
    </source>
</reference>
<dbReference type="GO" id="GO:0005524">
    <property type="term" value="F:ATP binding"/>
    <property type="evidence" value="ECO:0007669"/>
    <property type="project" value="UniProtKB-KW"/>
</dbReference>
<keyword evidence="3 9" id="KW-0819">tRNA processing</keyword>
<dbReference type="PANTHER" id="PTHR11933">
    <property type="entry name" value="TRNA 5-METHYLAMINOMETHYL-2-THIOURIDYLATE -METHYLTRANSFERASE"/>
    <property type="match status" value="1"/>
</dbReference>
<dbReference type="InterPro" id="IPR004506">
    <property type="entry name" value="MnmA-like"/>
</dbReference>
<evidence type="ECO:0000256" key="5">
    <source>
        <dbReference type="ARBA" id="ARBA00022840"/>
    </source>
</evidence>
<feature type="active site" description="Nucleophile" evidence="9">
    <location>
        <position position="92"/>
    </location>
</feature>
<comment type="caution">
    <text evidence="12">The sequence shown here is derived from an EMBL/GenBank/DDBJ whole genome shotgun (WGS) entry which is preliminary data.</text>
</comment>
<gene>
    <name evidence="9" type="primary">mnmA</name>
    <name evidence="12" type="ORF">DWW18_09435</name>
</gene>
<dbReference type="HAMAP" id="MF_00144">
    <property type="entry name" value="tRNA_thiouridyl_MnmA"/>
    <property type="match status" value="1"/>
</dbReference>
<dbReference type="EC" id="2.8.1.13" evidence="9"/>
<evidence type="ECO:0000256" key="3">
    <source>
        <dbReference type="ARBA" id="ARBA00022694"/>
    </source>
</evidence>
<dbReference type="AlphaFoldDB" id="A0A412X0M4"/>
<proteinExistence type="inferred from homology"/>
<dbReference type="InterPro" id="IPR046885">
    <property type="entry name" value="MnmA-like_C"/>
</dbReference>
<comment type="subcellular location">
    <subcellularLocation>
        <location evidence="9">Cytoplasm</location>
    </subcellularLocation>
</comment>
<evidence type="ECO:0000256" key="9">
    <source>
        <dbReference type="HAMAP-Rule" id="MF_00144"/>
    </source>
</evidence>
<dbReference type="Gene3D" id="2.30.30.280">
    <property type="entry name" value="Adenine nucleotide alpha hydrolases-like domains"/>
    <property type="match status" value="1"/>
</dbReference>
<dbReference type="GO" id="GO:0103016">
    <property type="term" value="F:tRNA-uridine 2-sulfurtransferase activity"/>
    <property type="evidence" value="ECO:0007669"/>
    <property type="project" value="UniProtKB-EC"/>
</dbReference>
<dbReference type="PANTHER" id="PTHR11933:SF5">
    <property type="entry name" value="MITOCHONDRIAL TRNA-SPECIFIC 2-THIOURIDYLASE 1"/>
    <property type="match status" value="1"/>
</dbReference>
<feature type="domain" description="tRNA-specific 2-thiouridylase MnmA-like C-terminal" evidence="10">
    <location>
        <begin position="271"/>
        <end position="347"/>
    </location>
</feature>
<dbReference type="InterPro" id="IPR046884">
    <property type="entry name" value="MnmA-like_central"/>
</dbReference>
<keyword evidence="4 9" id="KW-0547">Nucleotide-binding</keyword>
<comment type="catalytic activity">
    <reaction evidence="8 9">
        <text>S-sulfanyl-L-cysteinyl-[protein] + uridine(34) in tRNA + AH2 + ATP = 2-thiouridine(34) in tRNA + L-cysteinyl-[protein] + A + AMP + diphosphate + H(+)</text>
        <dbReference type="Rhea" id="RHEA:47032"/>
        <dbReference type="Rhea" id="RHEA-COMP:10131"/>
        <dbReference type="Rhea" id="RHEA-COMP:11726"/>
        <dbReference type="Rhea" id="RHEA-COMP:11727"/>
        <dbReference type="Rhea" id="RHEA-COMP:11728"/>
        <dbReference type="ChEBI" id="CHEBI:13193"/>
        <dbReference type="ChEBI" id="CHEBI:15378"/>
        <dbReference type="ChEBI" id="CHEBI:17499"/>
        <dbReference type="ChEBI" id="CHEBI:29950"/>
        <dbReference type="ChEBI" id="CHEBI:30616"/>
        <dbReference type="ChEBI" id="CHEBI:33019"/>
        <dbReference type="ChEBI" id="CHEBI:61963"/>
        <dbReference type="ChEBI" id="CHEBI:65315"/>
        <dbReference type="ChEBI" id="CHEBI:87170"/>
        <dbReference type="ChEBI" id="CHEBI:456215"/>
        <dbReference type="EC" id="2.8.1.13"/>
    </reaction>
</comment>
<dbReference type="EMBL" id="QRZA01000010">
    <property type="protein sequence ID" value="RGV33861.1"/>
    <property type="molecule type" value="Genomic_DNA"/>
</dbReference>
<dbReference type="GO" id="GO:0000049">
    <property type="term" value="F:tRNA binding"/>
    <property type="evidence" value="ECO:0007669"/>
    <property type="project" value="UniProtKB-KW"/>
</dbReference>
<evidence type="ECO:0000256" key="2">
    <source>
        <dbReference type="ARBA" id="ARBA00022679"/>
    </source>
</evidence>
<evidence type="ECO:0000256" key="6">
    <source>
        <dbReference type="ARBA" id="ARBA00022884"/>
    </source>
</evidence>
<dbReference type="SUPFAM" id="SSF52402">
    <property type="entry name" value="Adenine nucleotide alpha hydrolases-like"/>
    <property type="match status" value="1"/>
</dbReference>
<comment type="similarity">
    <text evidence="9">Belongs to the MnmA/TRMU family.</text>
</comment>
<sequence length="348" mass="38934">MEKVVVGLSGGVDSFVTALLLQQQGFEVIGVHLQLWESRAGSSQEPEVEELCKQTGIKLYQLNGRQPFQEQVVQPFIQGYLSGITPNPCATCNSFIKWNLLRDLANELKVHHVATGHYIRIHPFANHYYVHKGVDPNKDQSYFLWGVPEEILCRAITPLGDYTKTQVKEMAKEHGFIHLAEKQESMSICFLEKGDYRDFIARQPGTDSCFTPGQIVDESGNHVGEHTGIVNYTVGQKRGIPPKEQFPQYVSRLSPSTNQIVVGDKASLHRRTFSLGQIHLINPEEIHSQDIEVKVRGIGLNPEGFVQLSFQPDRTLHVQLSSPAWAIAPGQPAVFYREDRVIGGGIVL</sequence>
<feature type="active site" description="Cysteine persulfide intermediate" evidence="9">
    <location>
        <position position="189"/>
    </location>
</feature>
<dbReference type="CDD" id="cd01998">
    <property type="entry name" value="MnmA_TRMU-like"/>
    <property type="match status" value="1"/>
</dbReference>
<dbReference type="Gene3D" id="3.40.50.620">
    <property type="entry name" value="HUPs"/>
    <property type="match status" value="1"/>
</dbReference>
<evidence type="ECO:0000256" key="4">
    <source>
        <dbReference type="ARBA" id="ARBA00022741"/>
    </source>
</evidence>
<dbReference type="RefSeq" id="WP_118260229.1">
    <property type="nucleotide sequence ID" value="NZ_CALBWO010000040.1"/>
</dbReference>
<feature type="region of interest" description="Interaction with tRNA" evidence="9">
    <location>
        <begin position="138"/>
        <end position="140"/>
    </location>
</feature>
<keyword evidence="1 9" id="KW-0820">tRNA-binding</keyword>
<comment type="caution">
    <text evidence="9">Lacks conserved residue(s) required for the propagation of feature annotation.</text>
</comment>
<name>A0A412X0M4_9BACT</name>
<dbReference type="Pfam" id="PF20259">
    <property type="entry name" value="tRNA_Me_trans_M"/>
    <property type="match status" value="1"/>
</dbReference>
<dbReference type="Proteomes" id="UP000283589">
    <property type="component" value="Unassembled WGS sequence"/>
</dbReference>
<keyword evidence="2 9" id="KW-0808">Transferase</keyword>
<keyword evidence="6 9" id="KW-0694">RNA-binding</keyword>
<keyword evidence="5 9" id="KW-0067">ATP-binding</keyword>
<dbReference type="Pfam" id="PF03054">
    <property type="entry name" value="tRNA_Me_trans"/>
    <property type="match status" value="1"/>
</dbReference>
<comment type="function">
    <text evidence="9">Catalyzes the 2-thiolation of uridine at the wobble position (U34) of tRNA, leading to the formation of s(2)U34.</text>
</comment>
<evidence type="ECO:0000313" key="13">
    <source>
        <dbReference type="Proteomes" id="UP000283589"/>
    </source>
</evidence>
<feature type="binding site" evidence="9">
    <location>
        <begin position="7"/>
        <end position="14"/>
    </location>
    <ligand>
        <name>ATP</name>
        <dbReference type="ChEBI" id="CHEBI:30616"/>
    </ligand>
</feature>
<dbReference type="NCBIfam" id="TIGR00420">
    <property type="entry name" value="trmU"/>
    <property type="match status" value="1"/>
</dbReference>
<feature type="disulfide bond" description="Alternate" evidence="9">
    <location>
        <begin position="92"/>
        <end position="189"/>
    </location>
</feature>
<keyword evidence="7 9" id="KW-1015">Disulfide bond</keyword>
<dbReference type="Pfam" id="PF20258">
    <property type="entry name" value="tRNA_Me_trans_C"/>
    <property type="match status" value="1"/>
</dbReference>
<evidence type="ECO:0000256" key="8">
    <source>
        <dbReference type="ARBA" id="ARBA00051542"/>
    </source>
</evidence>
<dbReference type="GO" id="GO:0002143">
    <property type="term" value="P:tRNA wobble position uridine thiolation"/>
    <property type="evidence" value="ECO:0007669"/>
    <property type="project" value="TreeGrafter"/>
</dbReference>
<feature type="site" description="Interaction with tRNA" evidence="9">
    <location>
        <position position="117"/>
    </location>
</feature>
<dbReference type="Gene3D" id="2.40.30.10">
    <property type="entry name" value="Translation factors"/>
    <property type="match status" value="1"/>
</dbReference>
<dbReference type="STRING" id="1121130.GCA_000519105_03597"/>
<dbReference type="GO" id="GO:0005737">
    <property type="term" value="C:cytoplasm"/>
    <property type="evidence" value="ECO:0007669"/>
    <property type="project" value="UniProtKB-SubCell"/>
</dbReference>
<keyword evidence="9" id="KW-0963">Cytoplasm</keyword>
<dbReference type="NCBIfam" id="NF001138">
    <property type="entry name" value="PRK00143.1"/>
    <property type="match status" value="1"/>
</dbReference>
<feature type="binding site" evidence="9">
    <location>
        <position position="33"/>
    </location>
    <ligand>
        <name>ATP</name>
        <dbReference type="ChEBI" id="CHEBI:30616"/>
    </ligand>
</feature>
<feature type="site" description="Interaction with tRNA" evidence="9">
    <location>
        <position position="331"/>
    </location>
</feature>
<evidence type="ECO:0000313" key="12">
    <source>
        <dbReference type="EMBL" id="RGV33861.1"/>
    </source>
</evidence>
<feature type="binding site" evidence="9">
    <location>
        <position position="116"/>
    </location>
    <ligand>
        <name>ATP</name>
        <dbReference type="ChEBI" id="CHEBI:30616"/>
    </ligand>
</feature>
<protein>
    <recommendedName>
        <fullName evidence="9">tRNA-specific 2-thiouridylase MnmA</fullName>
        <ecNumber evidence="9">2.8.1.13</ecNumber>
    </recommendedName>
</protein>
<feature type="domain" description="tRNA-specific 2-thiouridylase MnmA-like central" evidence="11">
    <location>
        <begin position="211"/>
        <end position="264"/>
    </location>
</feature>
<evidence type="ECO:0000259" key="11">
    <source>
        <dbReference type="Pfam" id="PF20259"/>
    </source>
</evidence>
<accession>A0A412X0M4</accession>
<evidence type="ECO:0000256" key="1">
    <source>
        <dbReference type="ARBA" id="ARBA00022555"/>
    </source>
</evidence>